<sequence>MSLGGFCAAQRGGQCHRLVSVQRREEDSVTGWFLCSAERRTVSSASFCAAQRGGQCHQLVFVQHREEDSVTGWFLCRGKDSVTGWFLCSAEKDSVTGWFLSSADKRTVSLAGFCAAQRGGHRHRLVSVQHREDSVTG</sequence>
<gene>
    <name evidence="1" type="ORF">NDU88_008342</name>
</gene>
<protein>
    <submittedName>
        <fullName evidence="1">Uncharacterized protein</fullName>
    </submittedName>
</protein>
<evidence type="ECO:0000313" key="2">
    <source>
        <dbReference type="Proteomes" id="UP001066276"/>
    </source>
</evidence>
<proteinExistence type="predicted"/>
<dbReference type="EMBL" id="JANPWB010000008">
    <property type="protein sequence ID" value="KAJ1167957.1"/>
    <property type="molecule type" value="Genomic_DNA"/>
</dbReference>
<reference evidence="1" key="1">
    <citation type="journal article" date="2022" name="bioRxiv">
        <title>Sequencing and chromosome-scale assembly of the giantPleurodeles waltlgenome.</title>
        <authorList>
            <person name="Brown T."/>
            <person name="Elewa A."/>
            <person name="Iarovenko S."/>
            <person name="Subramanian E."/>
            <person name="Araus A.J."/>
            <person name="Petzold A."/>
            <person name="Susuki M."/>
            <person name="Suzuki K.-i.T."/>
            <person name="Hayashi T."/>
            <person name="Toyoda A."/>
            <person name="Oliveira C."/>
            <person name="Osipova E."/>
            <person name="Leigh N.D."/>
            <person name="Simon A."/>
            <person name="Yun M.H."/>
        </authorList>
    </citation>
    <scope>NUCLEOTIDE SEQUENCE</scope>
    <source>
        <strain evidence="1">20211129_DDA</strain>
        <tissue evidence="1">Liver</tissue>
    </source>
</reference>
<accession>A0AAV7SVM5</accession>
<dbReference type="AlphaFoldDB" id="A0AAV7SVM5"/>
<evidence type="ECO:0000313" key="1">
    <source>
        <dbReference type="EMBL" id="KAJ1167957.1"/>
    </source>
</evidence>
<keyword evidence="2" id="KW-1185">Reference proteome</keyword>
<feature type="non-terminal residue" evidence="1">
    <location>
        <position position="137"/>
    </location>
</feature>
<name>A0AAV7SVM5_PLEWA</name>
<organism evidence="1 2">
    <name type="scientific">Pleurodeles waltl</name>
    <name type="common">Iberian ribbed newt</name>
    <dbReference type="NCBI Taxonomy" id="8319"/>
    <lineage>
        <taxon>Eukaryota</taxon>
        <taxon>Metazoa</taxon>
        <taxon>Chordata</taxon>
        <taxon>Craniata</taxon>
        <taxon>Vertebrata</taxon>
        <taxon>Euteleostomi</taxon>
        <taxon>Amphibia</taxon>
        <taxon>Batrachia</taxon>
        <taxon>Caudata</taxon>
        <taxon>Salamandroidea</taxon>
        <taxon>Salamandridae</taxon>
        <taxon>Pleurodelinae</taxon>
        <taxon>Pleurodeles</taxon>
    </lineage>
</organism>
<dbReference type="Proteomes" id="UP001066276">
    <property type="component" value="Chromosome 4_2"/>
</dbReference>
<comment type="caution">
    <text evidence="1">The sequence shown here is derived from an EMBL/GenBank/DDBJ whole genome shotgun (WGS) entry which is preliminary data.</text>
</comment>